<protein>
    <recommendedName>
        <fullName evidence="5">Translocon-associated protein subunit beta</fullName>
    </recommendedName>
</protein>
<keyword evidence="1" id="KW-0812">Transmembrane</keyword>
<evidence type="ECO:0000256" key="2">
    <source>
        <dbReference type="SAM" id="SignalP"/>
    </source>
</evidence>
<proteinExistence type="predicted"/>
<evidence type="ECO:0000313" key="4">
    <source>
        <dbReference type="Proteomes" id="UP000218209"/>
    </source>
</evidence>
<dbReference type="PANTHER" id="PTHR12861:SF3">
    <property type="entry name" value="TRANSLOCON-ASSOCIATED PROTEIN SUBUNIT BETA"/>
    <property type="match status" value="1"/>
</dbReference>
<sequence length="200" mass="21363">MLAMLRSVSPLLAAAVVLAAAAVAPAAAAPAREDAFLILSRSVLTPNILENHNMTLSYSVYNAGAGTATDLVLVDKSFPRKRFTLLDGTFSKSWPSLAPGATVSTTVDLESTRAGTFYTHPAELTYKPSADGAETMTTSASDATISVEDMYTFNKRTDMHVTDWIMFIGASVLTIFGPFFVYASSARILNLSDPVAKKKQ</sequence>
<evidence type="ECO:0000313" key="3">
    <source>
        <dbReference type="EMBL" id="OSX72538.1"/>
    </source>
</evidence>
<evidence type="ECO:0008006" key="5">
    <source>
        <dbReference type="Google" id="ProtNLM"/>
    </source>
</evidence>
<reference evidence="3 4" key="1">
    <citation type="submission" date="2017-03" db="EMBL/GenBank/DDBJ databases">
        <title>WGS assembly of Porphyra umbilicalis.</title>
        <authorList>
            <person name="Brawley S.H."/>
            <person name="Blouin N.A."/>
            <person name="Ficko-Blean E."/>
            <person name="Wheeler G.L."/>
            <person name="Lohr M."/>
            <person name="Goodson H.V."/>
            <person name="Jenkins J.W."/>
            <person name="Blaby-Haas C.E."/>
            <person name="Helliwell K.E."/>
            <person name="Chan C."/>
            <person name="Marriage T."/>
            <person name="Bhattacharya D."/>
            <person name="Klein A.S."/>
            <person name="Badis Y."/>
            <person name="Brodie J."/>
            <person name="Cao Y."/>
            <person name="Collen J."/>
            <person name="Dittami S.M."/>
            <person name="Gachon C.M."/>
            <person name="Green B.R."/>
            <person name="Karpowicz S."/>
            <person name="Kim J.W."/>
            <person name="Kudahl U."/>
            <person name="Lin S."/>
            <person name="Michel G."/>
            <person name="Mittag M."/>
            <person name="Olson B.J."/>
            <person name="Pangilinan J."/>
            <person name="Peng Y."/>
            <person name="Qiu H."/>
            <person name="Shu S."/>
            <person name="Singer J.T."/>
            <person name="Smith A.G."/>
            <person name="Sprecher B.N."/>
            <person name="Wagner V."/>
            <person name="Wang W."/>
            <person name="Wang Z.-Y."/>
            <person name="Yan J."/>
            <person name="Yarish C."/>
            <person name="Zoeuner-Riek S."/>
            <person name="Zhuang Y."/>
            <person name="Zou Y."/>
            <person name="Lindquist E.A."/>
            <person name="Grimwood J."/>
            <person name="Barry K."/>
            <person name="Rokhsar D.S."/>
            <person name="Schmutz J."/>
            <person name="Stiller J.W."/>
            <person name="Grossman A.R."/>
            <person name="Prochnik S.E."/>
        </authorList>
    </citation>
    <scope>NUCLEOTIDE SEQUENCE [LARGE SCALE GENOMIC DNA]</scope>
    <source>
        <strain evidence="3">4086291</strain>
    </source>
</reference>
<keyword evidence="2" id="KW-0732">Signal</keyword>
<dbReference type="AlphaFoldDB" id="A0A1X6NVA1"/>
<dbReference type="Pfam" id="PF05753">
    <property type="entry name" value="TRAP_beta"/>
    <property type="match status" value="1"/>
</dbReference>
<dbReference type="EMBL" id="KV919054">
    <property type="protein sequence ID" value="OSX72538.1"/>
    <property type="molecule type" value="Genomic_DNA"/>
</dbReference>
<feature type="chain" id="PRO_5012304453" description="Translocon-associated protein subunit beta" evidence="2">
    <location>
        <begin position="29"/>
        <end position="200"/>
    </location>
</feature>
<accession>A0A1X6NVA1</accession>
<dbReference type="PANTHER" id="PTHR12861">
    <property type="entry name" value="TRANSLOCON-ASSOCIATED PROTEIN, BETA SUBUNIT PRECURSOR TRAP-BETA SIGNAL SEQUENCE RECEPTOR BETA SUBUNIT"/>
    <property type="match status" value="1"/>
</dbReference>
<keyword evidence="1" id="KW-0472">Membrane</keyword>
<gene>
    <name evidence="3" type="ORF">BU14_0426s0005</name>
</gene>
<feature type="transmembrane region" description="Helical" evidence="1">
    <location>
        <begin position="164"/>
        <end position="183"/>
    </location>
</feature>
<dbReference type="Proteomes" id="UP000218209">
    <property type="component" value="Unassembled WGS sequence"/>
</dbReference>
<keyword evidence="4" id="KW-1185">Reference proteome</keyword>
<organism evidence="3 4">
    <name type="scientific">Porphyra umbilicalis</name>
    <name type="common">Purple laver</name>
    <name type="synonym">Red alga</name>
    <dbReference type="NCBI Taxonomy" id="2786"/>
    <lineage>
        <taxon>Eukaryota</taxon>
        <taxon>Rhodophyta</taxon>
        <taxon>Bangiophyceae</taxon>
        <taxon>Bangiales</taxon>
        <taxon>Bangiaceae</taxon>
        <taxon>Porphyra</taxon>
    </lineage>
</organism>
<dbReference type="OrthoDB" id="5860827at2759"/>
<dbReference type="GO" id="GO:0005783">
    <property type="term" value="C:endoplasmic reticulum"/>
    <property type="evidence" value="ECO:0007669"/>
    <property type="project" value="TreeGrafter"/>
</dbReference>
<evidence type="ECO:0000256" key="1">
    <source>
        <dbReference type="SAM" id="Phobius"/>
    </source>
</evidence>
<name>A0A1X6NVA1_PORUM</name>
<feature type="signal peptide" evidence="2">
    <location>
        <begin position="1"/>
        <end position="28"/>
    </location>
</feature>
<keyword evidence="1" id="KW-1133">Transmembrane helix</keyword>